<dbReference type="GeneID" id="75114653"/>
<evidence type="ECO:0000313" key="2">
    <source>
        <dbReference type="EMBL" id="CUP14202.1"/>
    </source>
</evidence>
<dbReference type="InterPro" id="IPR019284">
    <property type="entry name" value="RP532"/>
</dbReference>
<protein>
    <submittedName>
        <fullName evidence="3">DUF2335 domain-containing protein</fullName>
    </submittedName>
    <submittedName>
        <fullName evidence="2">Predicted membrane protein</fullName>
    </submittedName>
</protein>
<evidence type="ECO:0000313" key="4">
    <source>
        <dbReference type="Proteomes" id="UP000095657"/>
    </source>
</evidence>
<dbReference type="Proteomes" id="UP000095657">
    <property type="component" value="Unassembled WGS sequence"/>
</dbReference>
<dbReference type="EMBL" id="QSJD01000021">
    <property type="protein sequence ID" value="RHD46764.1"/>
    <property type="molecule type" value="Genomic_DNA"/>
</dbReference>
<feature type="transmembrane region" description="Helical" evidence="1">
    <location>
        <begin position="115"/>
        <end position="133"/>
    </location>
</feature>
<evidence type="ECO:0000313" key="5">
    <source>
        <dbReference type="Proteomes" id="UP000284689"/>
    </source>
</evidence>
<keyword evidence="1" id="KW-1133">Transmembrane helix</keyword>
<feature type="transmembrane region" description="Helical" evidence="1">
    <location>
        <begin position="88"/>
        <end position="109"/>
    </location>
</feature>
<dbReference type="Proteomes" id="UP000284689">
    <property type="component" value="Unassembled WGS sequence"/>
</dbReference>
<name>A0A174KQC9_9BACE</name>
<dbReference type="EMBL" id="CZAI01000003">
    <property type="protein sequence ID" value="CUP14202.1"/>
    <property type="molecule type" value="Genomic_DNA"/>
</dbReference>
<evidence type="ECO:0000256" key="1">
    <source>
        <dbReference type="SAM" id="Phobius"/>
    </source>
</evidence>
<dbReference type="STRING" id="47678.ERS852494_01599"/>
<keyword evidence="1" id="KW-0812">Transmembrane</keyword>
<organism evidence="2 4">
    <name type="scientific">Bacteroides caccae</name>
    <dbReference type="NCBI Taxonomy" id="47678"/>
    <lineage>
        <taxon>Bacteria</taxon>
        <taxon>Pseudomonadati</taxon>
        <taxon>Bacteroidota</taxon>
        <taxon>Bacteroidia</taxon>
        <taxon>Bacteroidales</taxon>
        <taxon>Bacteroidaceae</taxon>
        <taxon>Bacteroides</taxon>
    </lineage>
</organism>
<dbReference type="AlphaFoldDB" id="A0A174KQC9"/>
<keyword evidence="1" id="KW-0472">Membrane</keyword>
<sequence>MGKQELKQRETQVATGDGVGKQLEQTYTVDDNCLPSPQELAAYKNIDPRIVDYLINASVKEQDHRHKMDSNKLNMIRKADRRDGRMNWWGMFFAFLAIVVMIALAGYALYLDKPWFAGIMGASTLVSVASIFIKSNDNKSKPSGNTKK</sequence>
<evidence type="ECO:0000313" key="3">
    <source>
        <dbReference type="EMBL" id="RHD46764.1"/>
    </source>
</evidence>
<reference evidence="2 4" key="1">
    <citation type="submission" date="2015-09" db="EMBL/GenBank/DDBJ databases">
        <authorList>
            <consortium name="Pathogen Informatics"/>
        </authorList>
    </citation>
    <scope>NUCLEOTIDE SEQUENCE [LARGE SCALE GENOMIC DNA]</scope>
    <source>
        <strain evidence="2 4">2789STDY5834880</strain>
    </source>
</reference>
<reference evidence="3 5" key="2">
    <citation type="submission" date="2018-08" db="EMBL/GenBank/DDBJ databases">
        <title>A genome reference for cultivated species of the human gut microbiota.</title>
        <authorList>
            <person name="Zou Y."/>
            <person name="Xue W."/>
            <person name="Luo G."/>
        </authorList>
    </citation>
    <scope>NUCLEOTIDE SEQUENCE [LARGE SCALE GENOMIC DNA]</scope>
    <source>
        <strain evidence="3 5">AM31-16AC</strain>
    </source>
</reference>
<dbReference type="RefSeq" id="WP_005681094.1">
    <property type="nucleotide sequence ID" value="NZ_CABMOQ010000007.1"/>
</dbReference>
<accession>A0A174KQC9</accession>
<gene>
    <name evidence="3" type="ORF">DW794_13630</name>
    <name evidence="2" type="ORF">ERS852494_01599</name>
</gene>
<dbReference type="Pfam" id="PF10097">
    <property type="entry name" value="DUF2335"/>
    <property type="match status" value="1"/>
</dbReference>
<proteinExistence type="predicted"/>